<dbReference type="PROSITE" id="PS51285">
    <property type="entry name" value="AGC_KINASE_CTER"/>
    <property type="match status" value="1"/>
</dbReference>
<evidence type="ECO:0000259" key="15">
    <source>
        <dbReference type="PROSITE" id="PS51285"/>
    </source>
</evidence>
<keyword evidence="3" id="KW-0723">Serine/threonine-protein kinase</keyword>
<proteinExistence type="inferred from homology"/>
<keyword evidence="5" id="KW-0808">Transferase</keyword>
<evidence type="ECO:0000256" key="1">
    <source>
        <dbReference type="ARBA" id="ARBA00006352"/>
    </source>
</evidence>
<comment type="catalytic activity">
    <reaction evidence="10">
        <text>L-threonyl-[protein] + ATP = O-phospho-L-threonyl-[protein] + ADP + H(+)</text>
        <dbReference type="Rhea" id="RHEA:46608"/>
        <dbReference type="Rhea" id="RHEA-COMP:11060"/>
        <dbReference type="Rhea" id="RHEA-COMP:11605"/>
        <dbReference type="ChEBI" id="CHEBI:15378"/>
        <dbReference type="ChEBI" id="CHEBI:30013"/>
        <dbReference type="ChEBI" id="CHEBI:30616"/>
        <dbReference type="ChEBI" id="CHEBI:61977"/>
        <dbReference type="ChEBI" id="CHEBI:456216"/>
        <dbReference type="EC" id="2.7.11.12"/>
    </reaction>
</comment>
<feature type="region of interest" description="Disordered" evidence="12">
    <location>
        <begin position="488"/>
        <end position="517"/>
    </location>
</feature>
<evidence type="ECO:0000313" key="17">
    <source>
        <dbReference type="Proteomes" id="UP001642484"/>
    </source>
</evidence>
<dbReference type="PROSITE" id="PS00888">
    <property type="entry name" value="CNMP_BINDING_1"/>
    <property type="match status" value="2"/>
</dbReference>
<feature type="domain" description="Cyclic nucleotide-binding" evidence="14">
    <location>
        <begin position="582"/>
        <end position="704"/>
    </location>
</feature>
<dbReference type="PROSITE" id="PS00889">
    <property type="entry name" value="CNMP_BINDING_2"/>
    <property type="match status" value="3"/>
</dbReference>
<keyword evidence="7" id="KW-0418">Kinase</keyword>
<feature type="domain" description="AGC-kinase C-terminal" evidence="15">
    <location>
        <begin position="985"/>
        <end position="1042"/>
    </location>
</feature>
<dbReference type="Gene3D" id="1.10.510.10">
    <property type="entry name" value="Transferase(Phosphotransferase) domain 1"/>
    <property type="match status" value="1"/>
</dbReference>
<evidence type="ECO:0000256" key="12">
    <source>
        <dbReference type="SAM" id="MobiDB-lite"/>
    </source>
</evidence>
<dbReference type="InterPro" id="IPR018488">
    <property type="entry name" value="cNMP-bd_CS"/>
</dbReference>
<reference evidence="16 17" key="1">
    <citation type="submission" date="2024-02" db="EMBL/GenBank/DDBJ databases">
        <authorList>
            <person name="Chen Y."/>
            <person name="Shah S."/>
            <person name="Dougan E. K."/>
            <person name="Thang M."/>
            <person name="Chan C."/>
        </authorList>
    </citation>
    <scope>NUCLEOTIDE SEQUENCE [LARGE SCALE GENOMIC DNA]</scope>
</reference>
<evidence type="ECO:0000259" key="14">
    <source>
        <dbReference type="PROSITE" id="PS50042"/>
    </source>
</evidence>
<dbReference type="PROSITE" id="PS50011">
    <property type="entry name" value="PROTEIN_KINASE_DOM"/>
    <property type="match status" value="1"/>
</dbReference>
<feature type="domain" description="Protein kinase" evidence="13">
    <location>
        <begin position="727"/>
        <end position="984"/>
    </location>
</feature>
<dbReference type="Gene3D" id="3.30.200.20">
    <property type="entry name" value="Phosphorylase Kinase, domain 1"/>
    <property type="match status" value="1"/>
</dbReference>
<feature type="domain" description="Cyclic nucleotide-binding" evidence="14">
    <location>
        <begin position="279"/>
        <end position="380"/>
    </location>
</feature>
<dbReference type="Pfam" id="PF00027">
    <property type="entry name" value="cNMP_binding"/>
    <property type="match status" value="3"/>
</dbReference>
<sequence length="1042" mass="116074">MAMIEGGKAWPGNREMSVVDSLKEEVRELQQIITMKDRIIRSLGGQQMQGHLIGVKEVVAMKDDIIRRLQSELDEQKRLSRGPESDGQPFTVLPGPPNEAYVPDHGSPVDRRIADFTNHRRNLVLFSRLQSEDAEDYYLYGQMLVRCCLDEAGAVLVQLCQAGPRRRTWQGLVLPLEDFVRRFEAPTHAQLEQHFRAAFRAAPRGSAIRTVPVWEAWTKTDEDAMGCGASAGKTKKPPDPPADDKSEQKKADRSEDKKAAQLENKEYEARMRFLDQVPLMKRLPRDEHPIVAEACEACEFQNGDVIIQQGDPGDAFYVIRSGEARVFVQTNDGQDQVASLKGGDYFGENALLRDEPRTATIIASSRLLAFRIRRDKFQELGLNAKLQFANRKAVGAGMKAAVKCKPPTPKTPEDVEMITLALQKNENLATMTTLDPSRLQSFIEVMWKEEVKAGERIISEGDLQADYFYVVASGQFEVMVCDSDAAPNASENATAAETGEESQLPPPPPPADAPQRTISHVAQGGSFGELALLYFVPRAATVVASTDATVWVIDRSNFKNILMKASDSKIRAYVKYLDKVSILDALLAEEKKQVANALVEMHFASGDKIIQQGEPGNMFYIMYEGDVNIDKDGEVVATLSAKSKSGTVHFFGEMALLENENRTATVVVTSSDAKCLVLDRESFNLLLGPLKDIIEAAREGRERPERVVPQAQGCLAENRTKIKRSELKRIGLLGCGGFGAVELWEHSKTGQTFALKAISKGYIVKTGMQESIMNEKAILAMTNSLFITKLYETYNGTQTLYFLLEPCLGGELYSTYVRKSLYGSEKHCRFYSACVINAFEHMHQRRIIYRDLKPENLLLTEEGHLKVTDMGLAKFVIGKTYTTCGTPDYFAPEVIASTGHTNAVDWWTLGILIFELMAGHPPFESAYPMQIYAKVTKGIGKVPFPSVIKGTCRSLIESLLKNDPVERLPMKPGGVKNLIGHKWFETFDWEALSAQAQLPPYKPVVKSKKDLQNFVARKEDAPRTIEYVDPGTGWDKDFATSH</sequence>
<dbReference type="InterPro" id="IPR000595">
    <property type="entry name" value="cNMP-bd_dom"/>
</dbReference>
<evidence type="ECO:0000256" key="8">
    <source>
        <dbReference type="ARBA" id="ARBA00022840"/>
    </source>
</evidence>
<dbReference type="InterPro" id="IPR014710">
    <property type="entry name" value="RmlC-like_jellyroll"/>
</dbReference>
<dbReference type="PANTHER" id="PTHR24353">
    <property type="entry name" value="CYCLIC NUCLEOTIDE-DEPENDENT PROTEIN KINASE"/>
    <property type="match status" value="1"/>
</dbReference>
<dbReference type="PROSITE" id="PS50042">
    <property type="entry name" value="CNMP_BINDING_3"/>
    <property type="match status" value="3"/>
</dbReference>
<feature type="region of interest" description="Disordered" evidence="12">
    <location>
        <begin position="76"/>
        <end position="99"/>
    </location>
</feature>
<dbReference type="EMBL" id="CAXAMN010001002">
    <property type="protein sequence ID" value="CAK8991816.1"/>
    <property type="molecule type" value="Genomic_DNA"/>
</dbReference>
<feature type="region of interest" description="Disordered" evidence="12">
    <location>
        <begin position="225"/>
        <end position="259"/>
    </location>
</feature>
<keyword evidence="8" id="KW-0067">ATP-binding</keyword>
<name>A0ABP0HNL0_9DINO</name>
<dbReference type="Proteomes" id="UP001642484">
    <property type="component" value="Unassembled WGS sequence"/>
</dbReference>
<dbReference type="Gene3D" id="2.60.120.10">
    <property type="entry name" value="Jelly Rolls"/>
    <property type="match status" value="3"/>
</dbReference>
<feature type="domain" description="Cyclic nucleotide-binding" evidence="14">
    <location>
        <begin position="430"/>
        <end position="579"/>
    </location>
</feature>
<dbReference type="SMART" id="SM00220">
    <property type="entry name" value="S_TKc"/>
    <property type="match status" value="1"/>
</dbReference>
<dbReference type="InterPro" id="IPR018490">
    <property type="entry name" value="cNMP-bd_dom_sf"/>
</dbReference>
<evidence type="ECO:0000256" key="11">
    <source>
        <dbReference type="ARBA" id="ARBA00047462"/>
    </source>
</evidence>
<dbReference type="CDD" id="cd00038">
    <property type="entry name" value="CAP_ED"/>
    <property type="match status" value="3"/>
</dbReference>
<comment type="caution">
    <text evidence="16">The sequence shown here is derived from an EMBL/GenBank/DDBJ whole genome shotgun (WGS) entry which is preliminary data.</text>
</comment>
<protein>
    <recommendedName>
        <fullName evidence="2">cGMP-dependent protein kinase</fullName>
        <ecNumber evidence="2">2.7.11.12</ecNumber>
    </recommendedName>
</protein>
<keyword evidence="6" id="KW-0547">Nucleotide-binding</keyword>
<feature type="compositionally biased region" description="Low complexity" evidence="12">
    <location>
        <begin position="488"/>
        <end position="497"/>
    </location>
</feature>
<feature type="compositionally biased region" description="Basic and acidic residues" evidence="12">
    <location>
        <begin position="236"/>
        <end position="259"/>
    </location>
</feature>
<evidence type="ECO:0000256" key="4">
    <source>
        <dbReference type="ARBA" id="ARBA00022535"/>
    </source>
</evidence>
<evidence type="ECO:0000259" key="13">
    <source>
        <dbReference type="PROSITE" id="PS50011"/>
    </source>
</evidence>
<keyword evidence="9" id="KW-0142">cGMP-binding</keyword>
<evidence type="ECO:0000256" key="7">
    <source>
        <dbReference type="ARBA" id="ARBA00022777"/>
    </source>
</evidence>
<dbReference type="SMART" id="SM00100">
    <property type="entry name" value="cNMP"/>
    <property type="match status" value="3"/>
</dbReference>
<evidence type="ECO:0000256" key="10">
    <source>
        <dbReference type="ARBA" id="ARBA00047298"/>
    </source>
</evidence>
<gene>
    <name evidence="16" type="ORF">CCMP2556_LOCUS2602</name>
</gene>
<comment type="catalytic activity">
    <reaction evidence="11">
        <text>L-seryl-[protein] + ATP = O-phospho-L-seryl-[protein] + ADP + H(+)</text>
        <dbReference type="Rhea" id="RHEA:17989"/>
        <dbReference type="Rhea" id="RHEA-COMP:9863"/>
        <dbReference type="Rhea" id="RHEA-COMP:11604"/>
        <dbReference type="ChEBI" id="CHEBI:15378"/>
        <dbReference type="ChEBI" id="CHEBI:29999"/>
        <dbReference type="ChEBI" id="CHEBI:30616"/>
        <dbReference type="ChEBI" id="CHEBI:83421"/>
        <dbReference type="ChEBI" id="CHEBI:456216"/>
        <dbReference type="EC" id="2.7.11.12"/>
    </reaction>
</comment>
<dbReference type="EC" id="2.7.11.12" evidence="2"/>
<dbReference type="SUPFAM" id="SSF56112">
    <property type="entry name" value="Protein kinase-like (PK-like)"/>
    <property type="match status" value="1"/>
</dbReference>
<comment type="similarity">
    <text evidence="1">Belongs to the protein kinase superfamily. AGC Ser/Thr protein kinase family. cGMP subfamily.</text>
</comment>
<keyword evidence="4" id="KW-0140">cGMP</keyword>
<dbReference type="Pfam" id="PF00069">
    <property type="entry name" value="Pkinase"/>
    <property type="match status" value="1"/>
</dbReference>
<evidence type="ECO:0000313" key="16">
    <source>
        <dbReference type="EMBL" id="CAK8991816.1"/>
    </source>
</evidence>
<evidence type="ECO:0000256" key="3">
    <source>
        <dbReference type="ARBA" id="ARBA00022527"/>
    </source>
</evidence>
<dbReference type="SUPFAM" id="SSF51206">
    <property type="entry name" value="cAMP-binding domain-like"/>
    <property type="match status" value="3"/>
</dbReference>
<dbReference type="InterPro" id="IPR008271">
    <property type="entry name" value="Ser/Thr_kinase_AS"/>
</dbReference>
<evidence type="ECO:0000256" key="6">
    <source>
        <dbReference type="ARBA" id="ARBA00022741"/>
    </source>
</evidence>
<dbReference type="InterPro" id="IPR000961">
    <property type="entry name" value="AGC-kinase_C"/>
</dbReference>
<dbReference type="PROSITE" id="PS00108">
    <property type="entry name" value="PROTEIN_KINASE_ST"/>
    <property type="match status" value="1"/>
</dbReference>
<evidence type="ECO:0000256" key="5">
    <source>
        <dbReference type="ARBA" id="ARBA00022679"/>
    </source>
</evidence>
<dbReference type="InterPro" id="IPR000719">
    <property type="entry name" value="Prot_kinase_dom"/>
</dbReference>
<keyword evidence="17" id="KW-1185">Reference proteome</keyword>
<evidence type="ECO:0000256" key="9">
    <source>
        <dbReference type="ARBA" id="ARBA00022992"/>
    </source>
</evidence>
<accession>A0ABP0HNL0</accession>
<dbReference type="PRINTS" id="PR00103">
    <property type="entry name" value="CAMPKINASE"/>
</dbReference>
<organism evidence="16 17">
    <name type="scientific">Durusdinium trenchii</name>
    <dbReference type="NCBI Taxonomy" id="1381693"/>
    <lineage>
        <taxon>Eukaryota</taxon>
        <taxon>Sar</taxon>
        <taxon>Alveolata</taxon>
        <taxon>Dinophyceae</taxon>
        <taxon>Suessiales</taxon>
        <taxon>Symbiodiniaceae</taxon>
        <taxon>Durusdinium</taxon>
    </lineage>
</organism>
<evidence type="ECO:0000256" key="2">
    <source>
        <dbReference type="ARBA" id="ARBA00012428"/>
    </source>
</evidence>
<dbReference type="InterPro" id="IPR011009">
    <property type="entry name" value="Kinase-like_dom_sf"/>
</dbReference>